<dbReference type="InterPro" id="IPR037930">
    <property type="entry name" value="Tom40"/>
</dbReference>
<reference evidence="10 11" key="1">
    <citation type="journal article" date="2018" name="PLoS ONE">
        <title>The draft genome of Kipferlia bialata reveals reductive genome evolution in fornicate parasites.</title>
        <authorList>
            <person name="Tanifuji G."/>
            <person name="Takabayashi S."/>
            <person name="Kume K."/>
            <person name="Takagi M."/>
            <person name="Nakayama T."/>
            <person name="Kamikawa R."/>
            <person name="Inagaki Y."/>
            <person name="Hashimoto T."/>
        </authorList>
    </citation>
    <scope>NUCLEOTIDE SEQUENCE [LARGE SCALE GENOMIC DNA]</scope>
    <source>
        <strain evidence="10">NY0173</strain>
    </source>
</reference>
<gene>
    <name evidence="10" type="ORF">KIPB_005521</name>
</gene>
<dbReference type="Gene3D" id="2.40.160.10">
    <property type="entry name" value="Porin"/>
    <property type="match status" value="1"/>
</dbReference>
<evidence type="ECO:0000313" key="11">
    <source>
        <dbReference type="Proteomes" id="UP000265618"/>
    </source>
</evidence>
<dbReference type="GO" id="GO:0008320">
    <property type="term" value="F:protein transmembrane transporter activity"/>
    <property type="evidence" value="ECO:0007669"/>
    <property type="project" value="InterPro"/>
</dbReference>
<organism evidence="10 11">
    <name type="scientific">Kipferlia bialata</name>
    <dbReference type="NCBI Taxonomy" id="797122"/>
    <lineage>
        <taxon>Eukaryota</taxon>
        <taxon>Metamonada</taxon>
        <taxon>Carpediemonas-like organisms</taxon>
        <taxon>Kipferlia</taxon>
    </lineage>
</organism>
<proteinExistence type="inferred from homology"/>
<keyword evidence="5" id="KW-0812">Transmembrane</keyword>
<evidence type="ECO:0000256" key="2">
    <source>
        <dbReference type="ARBA" id="ARBA00010510"/>
    </source>
</evidence>
<name>A0A9K3CXJ5_9EUKA</name>
<evidence type="ECO:0000256" key="6">
    <source>
        <dbReference type="ARBA" id="ARBA00022787"/>
    </source>
</evidence>
<dbReference type="OrthoDB" id="19656at2759"/>
<dbReference type="PANTHER" id="PTHR10802">
    <property type="entry name" value="MITOCHONDRIAL IMPORT RECEPTOR SUBUNIT TOM40"/>
    <property type="match status" value="1"/>
</dbReference>
<evidence type="ECO:0000256" key="4">
    <source>
        <dbReference type="ARBA" id="ARBA00022452"/>
    </source>
</evidence>
<dbReference type="InterPro" id="IPR023614">
    <property type="entry name" value="Porin_dom_sf"/>
</dbReference>
<evidence type="ECO:0000256" key="8">
    <source>
        <dbReference type="ARBA" id="ARBA00023128"/>
    </source>
</evidence>
<protein>
    <submittedName>
        <fullName evidence="10">Eukaryotic porin/Tom40</fullName>
    </submittedName>
</protein>
<evidence type="ECO:0000256" key="1">
    <source>
        <dbReference type="ARBA" id="ARBA00004374"/>
    </source>
</evidence>
<keyword evidence="7" id="KW-0653">Protein transport</keyword>
<keyword evidence="4" id="KW-1134">Transmembrane beta strand</keyword>
<dbReference type="Proteomes" id="UP000265618">
    <property type="component" value="Unassembled WGS sequence"/>
</dbReference>
<dbReference type="EMBL" id="BDIP01001300">
    <property type="protein sequence ID" value="GIQ84085.1"/>
    <property type="molecule type" value="Genomic_DNA"/>
</dbReference>
<dbReference type="InterPro" id="IPR027246">
    <property type="entry name" value="Porin_Euk/Tom40"/>
</dbReference>
<keyword evidence="8" id="KW-0496">Mitochondrion</keyword>
<dbReference type="AlphaFoldDB" id="A0A9K3CXJ5"/>
<keyword evidence="9" id="KW-0472">Membrane</keyword>
<keyword evidence="3" id="KW-0813">Transport</keyword>
<comment type="subcellular location">
    <subcellularLocation>
        <location evidence="1">Mitochondrion outer membrane</location>
        <topology evidence="1">Multi-pass membrane protein</topology>
    </subcellularLocation>
</comment>
<evidence type="ECO:0000256" key="7">
    <source>
        <dbReference type="ARBA" id="ARBA00022927"/>
    </source>
</evidence>
<evidence type="ECO:0000313" key="10">
    <source>
        <dbReference type="EMBL" id="GIQ84085.1"/>
    </source>
</evidence>
<accession>A0A9K3CXJ5</accession>
<comment type="caution">
    <text evidence="10">The sequence shown here is derived from an EMBL/GenBank/DDBJ whole genome shotgun (WGS) entry which is preliminary data.</text>
</comment>
<evidence type="ECO:0000256" key="3">
    <source>
        <dbReference type="ARBA" id="ARBA00022448"/>
    </source>
</evidence>
<dbReference type="GO" id="GO:0005741">
    <property type="term" value="C:mitochondrial outer membrane"/>
    <property type="evidence" value="ECO:0007669"/>
    <property type="project" value="UniProtKB-SubCell"/>
</dbReference>
<keyword evidence="11" id="KW-1185">Reference proteome</keyword>
<evidence type="ECO:0000256" key="9">
    <source>
        <dbReference type="ARBA" id="ARBA00023136"/>
    </source>
</evidence>
<evidence type="ECO:0000256" key="5">
    <source>
        <dbReference type="ARBA" id="ARBA00022692"/>
    </source>
</evidence>
<dbReference type="Pfam" id="PF01459">
    <property type="entry name" value="Porin_3"/>
    <property type="match status" value="1"/>
</dbReference>
<sequence>MGLFSFLSRTGENPGPFEGLSADSSAILSTPFSDGVSVTASKTFSKNFQIMHSFGMGQGTNYNMTALYAGDRSMLQGSVDNGGNVSGRVNVVPTEHVSLKAAFEMDAASGGLNLRGDVDLAGADFNLNSMYSTQGDLVSVGYLQNVTSSVAVGGEGLYIGAKRMSLLALGARHSTPVTSASVTVNSQRTGAVALAAAVSANSRAAVKLSVDSRSWQTDAVAGIQVNYPRAVVKATLGTKGRVSTTVKARRYHHVLSPGVAVEIMGGGDWKKGQARCGVGVRLSSV</sequence>
<keyword evidence="6" id="KW-1000">Mitochondrion outer membrane</keyword>
<comment type="similarity">
    <text evidence="2">Belongs to the Tom40 family.</text>
</comment>
<dbReference type="GO" id="GO:0030150">
    <property type="term" value="P:protein import into mitochondrial matrix"/>
    <property type="evidence" value="ECO:0007669"/>
    <property type="project" value="InterPro"/>
</dbReference>